<feature type="transmembrane region" description="Helical" evidence="6">
    <location>
        <begin position="218"/>
        <end position="239"/>
    </location>
</feature>
<evidence type="ECO:0000256" key="4">
    <source>
        <dbReference type="ARBA" id="ARBA00022989"/>
    </source>
</evidence>
<dbReference type="Proteomes" id="UP000271162">
    <property type="component" value="Unassembled WGS sequence"/>
</dbReference>
<protein>
    <submittedName>
        <fullName evidence="10">ABC2_membrane domain-containing protein</fullName>
    </submittedName>
</protein>
<gene>
    <name evidence="8" type="ORF">NBR_LOCUS16638</name>
</gene>
<dbReference type="AlphaFoldDB" id="A0A0N4YIA8"/>
<keyword evidence="2" id="KW-0813">Transport</keyword>
<evidence type="ECO:0000313" key="9">
    <source>
        <dbReference type="Proteomes" id="UP000271162"/>
    </source>
</evidence>
<organism evidence="10">
    <name type="scientific">Nippostrongylus brasiliensis</name>
    <name type="common">Rat hookworm</name>
    <dbReference type="NCBI Taxonomy" id="27835"/>
    <lineage>
        <taxon>Eukaryota</taxon>
        <taxon>Metazoa</taxon>
        <taxon>Ecdysozoa</taxon>
        <taxon>Nematoda</taxon>
        <taxon>Chromadorea</taxon>
        <taxon>Rhabditida</taxon>
        <taxon>Rhabditina</taxon>
        <taxon>Rhabditomorpha</taxon>
        <taxon>Strongyloidea</taxon>
        <taxon>Heligmosomidae</taxon>
        <taxon>Nippostrongylus</taxon>
    </lineage>
</organism>
<feature type="transmembrane region" description="Helical" evidence="6">
    <location>
        <begin position="333"/>
        <end position="354"/>
    </location>
</feature>
<proteinExistence type="predicted"/>
<keyword evidence="5 6" id="KW-0472">Membrane</keyword>
<dbReference type="GO" id="GO:0140359">
    <property type="term" value="F:ABC-type transporter activity"/>
    <property type="evidence" value="ECO:0007669"/>
    <property type="project" value="InterPro"/>
</dbReference>
<evidence type="ECO:0000313" key="8">
    <source>
        <dbReference type="EMBL" id="VDL80233.1"/>
    </source>
</evidence>
<dbReference type="InterPro" id="IPR013525">
    <property type="entry name" value="ABC2_TM"/>
</dbReference>
<evidence type="ECO:0000256" key="3">
    <source>
        <dbReference type="ARBA" id="ARBA00022692"/>
    </source>
</evidence>
<dbReference type="GO" id="GO:0005886">
    <property type="term" value="C:plasma membrane"/>
    <property type="evidence" value="ECO:0007669"/>
    <property type="project" value="TreeGrafter"/>
</dbReference>
<feature type="domain" description="ABC-2 type transporter transmembrane" evidence="7">
    <location>
        <begin position="201"/>
        <end position="411"/>
    </location>
</feature>
<dbReference type="WBParaSite" id="NBR_0001663701-mRNA-1">
    <property type="protein sequence ID" value="NBR_0001663701-mRNA-1"/>
    <property type="gene ID" value="NBR_0001663701"/>
</dbReference>
<evidence type="ECO:0000313" key="10">
    <source>
        <dbReference type="WBParaSite" id="NBR_0001663701-mRNA-1"/>
    </source>
</evidence>
<feature type="transmembrane region" description="Helical" evidence="6">
    <location>
        <begin position="361"/>
        <end position="381"/>
    </location>
</feature>
<keyword evidence="3 6" id="KW-0812">Transmembrane</keyword>
<dbReference type="InterPro" id="IPR027417">
    <property type="entry name" value="P-loop_NTPase"/>
</dbReference>
<dbReference type="Pfam" id="PF01061">
    <property type="entry name" value="ABC2_membrane"/>
    <property type="match status" value="1"/>
</dbReference>
<dbReference type="EMBL" id="UYSL01022309">
    <property type="protein sequence ID" value="VDL80233.1"/>
    <property type="molecule type" value="Genomic_DNA"/>
</dbReference>
<evidence type="ECO:0000256" key="6">
    <source>
        <dbReference type="SAM" id="Phobius"/>
    </source>
</evidence>
<comment type="subcellular location">
    <subcellularLocation>
        <location evidence="1">Membrane</location>
        <topology evidence="1">Multi-pass membrane protein</topology>
    </subcellularLocation>
</comment>
<reference evidence="10" key="1">
    <citation type="submission" date="2017-02" db="UniProtKB">
        <authorList>
            <consortium name="WormBaseParasite"/>
        </authorList>
    </citation>
    <scope>IDENTIFICATION</scope>
</reference>
<accession>A0A0N4YIA8</accession>
<dbReference type="InterPro" id="IPR050352">
    <property type="entry name" value="ABCG_transporters"/>
</dbReference>
<dbReference type="Gene3D" id="3.40.50.300">
    <property type="entry name" value="P-loop containing nucleotide triphosphate hydrolases"/>
    <property type="match status" value="1"/>
</dbReference>
<dbReference type="STRING" id="27835.A0A0N4YIA8"/>
<evidence type="ECO:0000256" key="2">
    <source>
        <dbReference type="ARBA" id="ARBA00022448"/>
    </source>
</evidence>
<feature type="transmembrane region" description="Helical" evidence="6">
    <location>
        <begin position="466"/>
        <end position="489"/>
    </location>
</feature>
<dbReference type="PANTHER" id="PTHR48041:SF139">
    <property type="entry name" value="PROTEIN SCARLET"/>
    <property type="match status" value="1"/>
</dbReference>
<reference evidence="8 9" key="2">
    <citation type="submission" date="2018-11" db="EMBL/GenBank/DDBJ databases">
        <authorList>
            <consortium name="Pathogen Informatics"/>
        </authorList>
    </citation>
    <scope>NUCLEOTIDE SEQUENCE [LARGE SCALE GENOMIC DNA]</scope>
</reference>
<dbReference type="PANTHER" id="PTHR48041">
    <property type="entry name" value="ABC TRANSPORTER G FAMILY MEMBER 28"/>
    <property type="match status" value="1"/>
</dbReference>
<sequence>MRRACAYVQQDDCFIVTLFNYPTCSIQLGLNDCADCIIGTRSRKGISGGEKKRVAFAILFGHRADSSTQILTNPPILLCDEPTSGLDSFLAVQVVNVHKTFHFTTNSSSCSSKSSKVLKKLAATKSMTIAFTIHQPVYMMADGRVAFSGTQSDALQFWSDIGHALPPNFNPADHYVSSLAVNEFNGAERPKITPKVRCFNQFRALFMRNTMTILREPTLLKVQLSQSIIIAALTGLVYLNDSYTQEKVANINGSLYQMVTNMAFMFQFAVVHHFCSEISTFYREHGSGLYGVSPYFMAKNLAEIPNFTLSAIVFAAILYWMSRLVPLWEAFAFYLLVAILGQNTAISIGYAAGCIFGSVKLAVAVLPVFVVPMMVFGGYFINQATLPVYFYPFKYLSYFGYAFESLTVNEWSHVTSIEGKSHGFLSWIVILSIGHTAGCPSSDGRRCFQNGTDVIRSLSFSPDNMWINLIFIFAMTIGIRLIAFGSLWIRAKLRK</sequence>
<keyword evidence="4 6" id="KW-1133">Transmembrane helix</keyword>
<feature type="transmembrane region" description="Helical" evidence="6">
    <location>
        <begin position="259"/>
        <end position="282"/>
    </location>
</feature>
<evidence type="ECO:0000259" key="7">
    <source>
        <dbReference type="Pfam" id="PF01061"/>
    </source>
</evidence>
<name>A0A0N4YIA8_NIPBR</name>
<dbReference type="OMA" id="VEEIPGC"/>
<dbReference type="SUPFAM" id="SSF52540">
    <property type="entry name" value="P-loop containing nucleoside triphosphate hydrolases"/>
    <property type="match status" value="1"/>
</dbReference>
<feature type="transmembrane region" description="Helical" evidence="6">
    <location>
        <begin position="303"/>
        <end position="321"/>
    </location>
</feature>
<evidence type="ECO:0000256" key="1">
    <source>
        <dbReference type="ARBA" id="ARBA00004141"/>
    </source>
</evidence>
<keyword evidence="9" id="KW-1185">Reference proteome</keyword>
<evidence type="ECO:0000256" key="5">
    <source>
        <dbReference type="ARBA" id="ARBA00023136"/>
    </source>
</evidence>